<accession>A0A0C2T2P8</accession>
<dbReference type="Proteomes" id="UP000054549">
    <property type="component" value="Unassembled WGS sequence"/>
</dbReference>
<evidence type="ECO:0000313" key="1">
    <source>
        <dbReference type="EMBL" id="KIL60759.1"/>
    </source>
</evidence>
<dbReference type="OrthoDB" id="3213671at2759"/>
<dbReference type="InParanoid" id="A0A0C2T2P8"/>
<dbReference type="HOGENOM" id="CLU_078038_0_0_1"/>
<gene>
    <name evidence="1" type="ORF">M378DRAFT_187705</name>
</gene>
<name>A0A0C2T2P8_AMAMK</name>
<dbReference type="AlphaFoldDB" id="A0A0C2T2P8"/>
<dbReference type="STRING" id="946122.A0A0C2T2P8"/>
<organism evidence="1 2">
    <name type="scientific">Amanita muscaria (strain Koide BX008)</name>
    <dbReference type="NCBI Taxonomy" id="946122"/>
    <lineage>
        <taxon>Eukaryota</taxon>
        <taxon>Fungi</taxon>
        <taxon>Dikarya</taxon>
        <taxon>Basidiomycota</taxon>
        <taxon>Agaricomycotina</taxon>
        <taxon>Agaricomycetes</taxon>
        <taxon>Agaricomycetidae</taxon>
        <taxon>Agaricales</taxon>
        <taxon>Pluteineae</taxon>
        <taxon>Amanitaceae</taxon>
        <taxon>Amanita</taxon>
    </lineage>
</organism>
<evidence type="ECO:0000313" key="2">
    <source>
        <dbReference type="Proteomes" id="UP000054549"/>
    </source>
</evidence>
<proteinExistence type="predicted"/>
<keyword evidence="2" id="KW-1185">Reference proteome</keyword>
<reference evidence="1 2" key="1">
    <citation type="submission" date="2014-04" db="EMBL/GenBank/DDBJ databases">
        <title>Evolutionary Origins and Diversification of the Mycorrhizal Mutualists.</title>
        <authorList>
            <consortium name="DOE Joint Genome Institute"/>
            <consortium name="Mycorrhizal Genomics Consortium"/>
            <person name="Kohler A."/>
            <person name="Kuo A."/>
            <person name="Nagy L.G."/>
            <person name="Floudas D."/>
            <person name="Copeland A."/>
            <person name="Barry K.W."/>
            <person name="Cichocki N."/>
            <person name="Veneault-Fourrey C."/>
            <person name="LaButti K."/>
            <person name="Lindquist E.A."/>
            <person name="Lipzen A."/>
            <person name="Lundell T."/>
            <person name="Morin E."/>
            <person name="Murat C."/>
            <person name="Riley R."/>
            <person name="Ohm R."/>
            <person name="Sun H."/>
            <person name="Tunlid A."/>
            <person name="Henrissat B."/>
            <person name="Grigoriev I.V."/>
            <person name="Hibbett D.S."/>
            <person name="Martin F."/>
        </authorList>
    </citation>
    <scope>NUCLEOTIDE SEQUENCE [LARGE SCALE GENOMIC DNA]</scope>
    <source>
        <strain evidence="1 2">Koide BX008</strain>
    </source>
</reference>
<sequence length="251" mass="27730">MANFIRSPKSGSDWGRNELRAYNIVIVPESVAAFFGNAQLPPSTISPEILAHVAYPAAGLPSDERLFFDLLEEAMLPPPGDLKESAVNDFVAHLLRLLGYHEPNRHIRTRKDIPLYMCSADTHAKTDVCVIDRTSNILLLESHPEPQLIAEAIAAFQSHNNRLSRAGLPTVNATVIPGITMAGTAPTFYKVDITTALVNAVETGEYPSQATTVHKLIPPVQSRWDFERDGMRPLNNRAVILSCFEAFKQFL</sequence>
<dbReference type="EMBL" id="KN818293">
    <property type="protein sequence ID" value="KIL60759.1"/>
    <property type="molecule type" value="Genomic_DNA"/>
</dbReference>
<protein>
    <submittedName>
        <fullName evidence="1">Uncharacterized protein</fullName>
    </submittedName>
</protein>